<feature type="compositionally biased region" description="Basic and acidic residues" evidence="1">
    <location>
        <begin position="190"/>
        <end position="199"/>
    </location>
</feature>
<reference evidence="2" key="1">
    <citation type="submission" date="2017-08" db="EMBL/GenBank/DDBJ databases">
        <authorList>
            <person name="Polle J.E."/>
            <person name="Barry K."/>
            <person name="Cushman J."/>
            <person name="Schmutz J."/>
            <person name="Tran D."/>
            <person name="Hathwaick L.T."/>
            <person name="Yim W.C."/>
            <person name="Jenkins J."/>
            <person name="Mckie-Krisberg Z.M."/>
            <person name="Prochnik S."/>
            <person name="Lindquist E."/>
            <person name="Dockter R.B."/>
            <person name="Adam C."/>
            <person name="Molina H."/>
            <person name="Bunkerborg J."/>
            <person name="Jin E."/>
            <person name="Buchheim M."/>
            <person name="Magnuson J."/>
        </authorList>
    </citation>
    <scope>NUCLEOTIDE SEQUENCE</scope>
    <source>
        <strain evidence="2">CCAP 19/18</strain>
    </source>
</reference>
<feature type="region of interest" description="Disordered" evidence="1">
    <location>
        <begin position="1008"/>
        <end position="1032"/>
    </location>
</feature>
<dbReference type="PANTHER" id="PTHR35381">
    <property type="entry name" value="EF-HAND DOMAIN-CONTAINING PROTEIN"/>
    <property type="match status" value="1"/>
</dbReference>
<evidence type="ECO:0000313" key="3">
    <source>
        <dbReference type="Proteomes" id="UP000815325"/>
    </source>
</evidence>
<dbReference type="EMBL" id="MU069460">
    <property type="protein sequence ID" value="KAF5842487.1"/>
    <property type="molecule type" value="Genomic_DNA"/>
</dbReference>
<feature type="compositionally biased region" description="Polar residues" evidence="1">
    <location>
        <begin position="285"/>
        <end position="296"/>
    </location>
</feature>
<dbReference type="InterPro" id="IPR038122">
    <property type="entry name" value="PFU_sf"/>
</dbReference>
<organism evidence="2 3">
    <name type="scientific">Dunaliella salina</name>
    <name type="common">Green alga</name>
    <name type="synonym">Protococcus salinus</name>
    <dbReference type="NCBI Taxonomy" id="3046"/>
    <lineage>
        <taxon>Eukaryota</taxon>
        <taxon>Viridiplantae</taxon>
        <taxon>Chlorophyta</taxon>
        <taxon>core chlorophytes</taxon>
        <taxon>Chlorophyceae</taxon>
        <taxon>CS clade</taxon>
        <taxon>Chlamydomonadales</taxon>
        <taxon>Dunaliellaceae</taxon>
        <taxon>Dunaliella</taxon>
    </lineage>
</organism>
<keyword evidence="3" id="KW-1185">Reference proteome</keyword>
<feature type="compositionally biased region" description="Basic and acidic residues" evidence="1">
    <location>
        <begin position="93"/>
        <end position="112"/>
    </location>
</feature>
<comment type="caution">
    <text evidence="2">The sequence shown here is derived from an EMBL/GenBank/DDBJ whole genome shotgun (WGS) entry which is preliminary data.</text>
</comment>
<feature type="region of interest" description="Disordered" evidence="1">
    <location>
        <begin position="854"/>
        <end position="875"/>
    </location>
</feature>
<evidence type="ECO:0000256" key="1">
    <source>
        <dbReference type="SAM" id="MobiDB-lite"/>
    </source>
</evidence>
<feature type="compositionally biased region" description="Basic residues" evidence="1">
    <location>
        <begin position="1141"/>
        <end position="1153"/>
    </location>
</feature>
<feature type="compositionally biased region" description="Acidic residues" evidence="1">
    <location>
        <begin position="72"/>
        <end position="92"/>
    </location>
</feature>
<feature type="region of interest" description="Disordered" evidence="1">
    <location>
        <begin position="279"/>
        <end position="298"/>
    </location>
</feature>
<feature type="region of interest" description="Disordered" evidence="1">
    <location>
        <begin position="190"/>
        <end position="245"/>
    </location>
</feature>
<name>A0ABQ7H6J7_DUNSA</name>
<feature type="compositionally biased region" description="Acidic residues" evidence="1">
    <location>
        <begin position="24"/>
        <end position="37"/>
    </location>
</feature>
<feature type="region of interest" description="Disordered" evidence="1">
    <location>
        <begin position="1065"/>
        <end position="1158"/>
    </location>
</feature>
<feature type="compositionally biased region" description="Basic and acidic residues" evidence="1">
    <location>
        <begin position="610"/>
        <end position="629"/>
    </location>
</feature>
<dbReference type="Gene3D" id="3.10.20.870">
    <property type="entry name" value="PFU (PLAA family ubiquitin binding), C-terminal domain"/>
    <property type="match status" value="1"/>
</dbReference>
<proteinExistence type="predicted"/>
<feature type="compositionally biased region" description="Low complexity" evidence="1">
    <location>
        <begin position="121"/>
        <end position="132"/>
    </location>
</feature>
<feature type="compositionally biased region" description="Polar residues" evidence="1">
    <location>
        <begin position="233"/>
        <end position="245"/>
    </location>
</feature>
<evidence type="ECO:0000313" key="2">
    <source>
        <dbReference type="EMBL" id="KAF5842487.1"/>
    </source>
</evidence>
<protein>
    <submittedName>
        <fullName evidence="2">Uncharacterized protein</fullName>
    </submittedName>
</protein>
<gene>
    <name evidence="2" type="ORF">DUNSADRAFT_6731</name>
</gene>
<feature type="region of interest" description="Disordered" evidence="1">
    <location>
        <begin position="916"/>
        <end position="977"/>
    </location>
</feature>
<feature type="compositionally biased region" description="Low complexity" evidence="1">
    <location>
        <begin position="1068"/>
        <end position="1098"/>
    </location>
</feature>
<feature type="region of interest" description="Disordered" evidence="1">
    <location>
        <begin position="1"/>
        <end position="132"/>
    </location>
</feature>
<feature type="compositionally biased region" description="Basic and acidic residues" evidence="1">
    <location>
        <begin position="60"/>
        <end position="71"/>
    </location>
</feature>
<dbReference type="Proteomes" id="UP000815325">
    <property type="component" value="Unassembled WGS sequence"/>
</dbReference>
<feature type="region of interest" description="Disordered" evidence="1">
    <location>
        <begin position="610"/>
        <end position="633"/>
    </location>
</feature>
<sequence>MDPSPEQEAMAEGPTQTSASPVPEDGEDDAVQEDLQDQDGACSRTGEGEQGLFDDEEQQGELKVDQQGRDPVEEEQHDEEEEEEEQQEEEDLEQHREHSEREGERDGKDGAEAKATPPPQQQLRAPQQELPPVILITTVDIGGGKSDCIELRKGGDPTSAARTFCEKHSLPPHIIAPLTQHILDNLSKAKQQESLRHSGETTPQAPPSDSPPSYEEEAQQQLLEQPPPAQVPSRPSTAGSDQNAKQKLSFANPNDRLYEQLSQKLMPVNDSERMLTVNSVGRHPTSGNRNAQSRRISASADVGVPSYLRGSYTPRDTVHLRLYEGASELRRRQEAKRKAQQVEEARGINQSRSSMSWISQEMMRARSHGPFENYGEMLYAEGLEQAAVKNSRAVAERAEREARETEGATFRPEVSKLARALWSGGDLNSQACWQRLSVDKRSKTLEAIKELKANREKAELDECTFKPKVNATSAALMADRSETLQMLRMSAHEQLFQDALRRQQKRDELEGWLPEEVTFKPKVNMSPQAALHLSRSFGHMGLTPPLSPTKKMQKQQEARERAYGDIDPVTGKQLYRPEVGRAPRNVERNPHGAPIGEILYLNALEERRRKEAMKEAEKEAARRQAEAHHSTATSSKLFARLKNKRFNQIFDYLDEYGNGLLDVVGLVRNSTEHMDNLDIEVREDVELAAEAHAHACRVPLLPSEAVLATATPEEQQQAVAALPPCPPVDLQTFSSLMEGALLRKRKPRAYLVPSPTNKSVPSHPFKPNINKRSKKMAARLRPAELSPHDILHYNAEAVRTKHEALRKAMKDEVRTKHEALRKAMKDEALRGCTFRPRLNSNFINGRPVEGKALRSSGYGVGSSMNTPRRSVPPLPEGAMLLDEKTQQLAAMREMGPVSGDEMSHFRALEAEVEDALAGVSGSHSRLSELDQGEPSPQAEQEEHDLQQPEQPPQQQQHHHQQVQGTPAGAEEKPHTPDVSQVLKARLPPGSEVDPRDMRATEEFLLDMLGQAGPPGSDEGGPDAAAPSKGSAEEAIQAEMMAALEPGSGKSDAEVLEILQKHLASTAGQQQQQQQPQQQQQQQQQAAPRTSRASLSTLSGSGGIGSNGRRSANPSASNSGRMRTEIEPYGSLGGAADDVGTHHHGQWQHAHGQRGHAPPLTDLPTAPTAAAAAARAWARTQCWQQRRQGGHVGGAGSFAGAVGPCARAISALRGGAEHAAVGLHKAC</sequence>
<accession>A0ABQ7H6J7</accession>
<dbReference type="PANTHER" id="PTHR35381:SF1">
    <property type="entry name" value="EF-HAND DOMAIN-CONTAINING PROTEIN"/>
    <property type="match status" value="1"/>
</dbReference>